<dbReference type="InterPro" id="IPR029044">
    <property type="entry name" value="Nucleotide-diphossugar_trans"/>
</dbReference>
<evidence type="ECO:0000313" key="2">
    <source>
        <dbReference type="EMBL" id="NYF91233.1"/>
    </source>
</evidence>
<dbReference type="GO" id="GO:0016758">
    <property type="term" value="F:hexosyltransferase activity"/>
    <property type="evidence" value="ECO:0007669"/>
    <property type="project" value="UniProtKB-ARBA"/>
</dbReference>
<dbReference type="PANTHER" id="PTHR22916:SF3">
    <property type="entry name" value="UDP-GLCNAC:BETAGAL BETA-1,3-N-ACETYLGLUCOSAMINYLTRANSFERASE-LIKE PROTEIN 1"/>
    <property type="match status" value="1"/>
</dbReference>
<dbReference type="SUPFAM" id="SSF53448">
    <property type="entry name" value="Nucleotide-diphospho-sugar transferases"/>
    <property type="match status" value="1"/>
</dbReference>
<comment type="caution">
    <text evidence="2">The sequence shown here is derived from an EMBL/GenBank/DDBJ whole genome shotgun (WGS) entry which is preliminary data.</text>
</comment>
<accession>A0A852VEE7</accession>
<dbReference type="Proteomes" id="UP000564385">
    <property type="component" value="Unassembled WGS sequence"/>
</dbReference>
<name>A0A852VEE7_9BACT</name>
<protein>
    <submittedName>
        <fullName evidence="2">Glycosyltransferase involved in cell wall biosynthesis</fullName>
    </submittedName>
</protein>
<dbReference type="AlphaFoldDB" id="A0A852VEE7"/>
<dbReference type="Pfam" id="PF00535">
    <property type="entry name" value="Glycos_transf_2"/>
    <property type="match status" value="1"/>
</dbReference>
<reference evidence="2 3" key="1">
    <citation type="submission" date="2020-07" db="EMBL/GenBank/DDBJ databases">
        <title>Genomic Encyclopedia of Type Strains, Phase IV (KMG-V): Genome sequencing to study the core and pangenomes of soil and plant-associated prokaryotes.</title>
        <authorList>
            <person name="Whitman W."/>
        </authorList>
    </citation>
    <scope>NUCLEOTIDE SEQUENCE [LARGE SCALE GENOMIC DNA]</scope>
    <source>
        <strain evidence="2 3">M8UP22</strain>
    </source>
</reference>
<organism evidence="2 3">
    <name type="scientific">Tunturiibacter lichenicola</name>
    <dbReference type="NCBI Taxonomy" id="2051959"/>
    <lineage>
        <taxon>Bacteria</taxon>
        <taxon>Pseudomonadati</taxon>
        <taxon>Acidobacteriota</taxon>
        <taxon>Terriglobia</taxon>
        <taxon>Terriglobales</taxon>
        <taxon>Acidobacteriaceae</taxon>
        <taxon>Tunturiibacter</taxon>
    </lineage>
</organism>
<dbReference type="InterPro" id="IPR001173">
    <property type="entry name" value="Glyco_trans_2-like"/>
</dbReference>
<feature type="domain" description="Glycosyltransferase 2-like" evidence="1">
    <location>
        <begin position="8"/>
        <end position="117"/>
    </location>
</feature>
<dbReference type="PANTHER" id="PTHR22916">
    <property type="entry name" value="GLYCOSYLTRANSFERASE"/>
    <property type="match status" value="1"/>
</dbReference>
<gene>
    <name evidence="2" type="ORF">HDF08_003335</name>
</gene>
<sequence>MREDVRFSIAMCTYNGEKYLGEQLESIARQQQLPAELVLCDDCSSDATVSIAERFAVESPFPVRIIRNPKNLGYRGNFAQAIELCTGELIALCDQDDVWYPQKLKKLKELFLSNPSAAGVFSNGDLIDSSSRLLGKDLWGSFQFDTFDQMNFRSGQAVGVLLKRNVVTGMAFAIRSSSKNELLAMPSSWNHDAWLALMLAAHARLIACPEHLVGYRVHGNQQIGVPISLKEKCSYILSHGISGYIQLSRDRNQKEYRENALQFDALQVCLEKLGISSDDHLLIEAHAKAEHAHRGGALLSLSRLRRLPTVLGHLRSYKKYSPTGLNAAFRDLVL</sequence>
<evidence type="ECO:0000259" key="1">
    <source>
        <dbReference type="Pfam" id="PF00535"/>
    </source>
</evidence>
<proteinExistence type="predicted"/>
<dbReference type="EMBL" id="JACCCU010000002">
    <property type="protein sequence ID" value="NYF91233.1"/>
    <property type="molecule type" value="Genomic_DNA"/>
</dbReference>
<evidence type="ECO:0000313" key="3">
    <source>
        <dbReference type="Proteomes" id="UP000564385"/>
    </source>
</evidence>
<dbReference type="Gene3D" id="3.90.550.10">
    <property type="entry name" value="Spore Coat Polysaccharide Biosynthesis Protein SpsA, Chain A"/>
    <property type="match status" value="1"/>
</dbReference>